<feature type="region of interest" description="Disordered" evidence="1">
    <location>
        <begin position="82"/>
        <end position="110"/>
    </location>
</feature>
<dbReference type="Gene3D" id="1.20.58.80">
    <property type="entry name" value="Phosphotransferase system, lactose/cellobiose-type IIA subunit"/>
    <property type="match status" value="1"/>
</dbReference>
<gene>
    <name evidence="2" type="ORF">TRAPUB_12910</name>
</gene>
<sequence length="128" mass="14327">MPPATPEATPQEAEAQYSKAANAELAKDYDRAFRQYAEAAKQFLLLSRQATEGRLRTHYRNQAGKALERAERIKAVRRDVRPVAKDEFSEGNHLSPLSSANTARSGPDHTLHDIVSTQTETLHCVRKI</sequence>
<protein>
    <recommendedName>
        <fullName evidence="4">MIT domain-containing protein</fullName>
    </recommendedName>
</protein>
<dbReference type="AlphaFoldDB" id="A0A1M2VSJ4"/>
<evidence type="ECO:0000256" key="1">
    <source>
        <dbReference type="SAM" id="MobiDB-lite"/>
    </source>
</evidence>
<dbReference type="Proteomes" id="UP000184267">
    <property type="component" value="Unassembled WGS sequence"/>
</dbReference>
<comment type="caution">
    <text evidence="2">The sequence shown here is derived from an EMBL/GenBank/DDBJ whole genome shotgun (WGS) entry which is preliminary data.</text>
</comment>
<keyword evidence="3" id="KW-1185">Reference proteome</keyword>
<organism evidence="2 3">
    <name type="scientific">Trametes pubescens</name>
    <name type="common">White-rot fungus</name>
    <dbReference type="NCBI Taxonomy" id="154538"/>
    <lineage>
        <taxon>Eukaryota</taxon>
        <taxon>Fungi</taxon>
        <taxon>Dikarya</taxon>
        <taxon>Basidiomycota</taxon>
        <taxon>Agaricomycotina</taxon>
        <taxon>Agaricomycetes</taxon>
        <taxon>Polyporales</taxon>
        <taxon>Polyporaceae</taxon>
        <taxon>Trametes</taxon>
    </lineage>
</organism>
<feature type="compositionally biased region" description="Polar residues" evidence="1">
    <location>
        <begin position="95"/>
        <end position="104"/>
    </location>
</feature>
<evidence type="ECO:0000313" key="3">
    <source>
        <dbReference type="Proteomes" id="UP000184267"/>
    </source>
</evidence>
<dbReference type="OrthoDB" id="167576at2759"/>
<accession>A0A1M2VSJ4</accession>
<dbReference type="STRING" id="154538.A0A1M2VSJ4"/>
<dbReference type="EMBL" id="MNAD01000769">
    <property type="protein sequence ID" value="OJT10574.1"/>
    <property type="molecule type" value="Genomic_DNA"/>
</dbReference>
<reference evidence="2 3" key="1">
    <citation type="submission" date="2016-10" db="EMBL/GenBank/DDBJ databases">
        <title>Genome sequence of the basidiomycete white-rot fungus Trametes pubescens.</title>
        <authorList>
            <person name="Makela M.R."/>
            <person name="Granchi Z."/>
            <person name="Peng M."/>
            <person name="De Vries R.P."/>
            <person name="Grigoriev I."/>
            <person name="Riley R."/>
            <person name="Hilden K."/>
        </authorList>
    </citation>
    <scope>NUCLEOTIDE SEQUENCE [LARGE SCALE GENOMIC DNA]</scope>
    <source>
        <strain evidence="2 3">FBCC735</strain>
    </source>
</reference>
<dbReference type="SUPFAM" id="SSF116846">
    <property type="entry name" value="MIT domain"/>
    <property type="match status" value="1"/>
</dbReference>
<evidence type="ECO:0008006" key="4">
    <source>
        <dbReference type="Google" id="ProtNLM"/>
    </source>
</evidence>
<name>A0A1M2VSJ4_TRAPU</name>
<dbReference type="InterPro" id="IPR036181">
    <property type="entry name" value="MIT_dom_sf"/>
</dbReference>
<proteinExistence type="predicted"/>
<evidence type="ECO:0000313" key="2">
    <source>
        <dbReference type="EMBL" id="OJT10574.1"/>
    </source>
</evidence>